<evidence type="ECO:0000256" key="3">
    <source>
        <dbReference type="ARBA" id="ARBA00023052"/>
    </source>
</evidence>
<evidence type="ECO:0000256" key="2">
    <source>
        <dbReference type="ARBA" id="ARBA00005623"/>
    </source>
</evidence>
<dbReference type="EMBL" id="VYYT01000356">
    <property type="protein sequence ID" value="KAK2739993.1"/>
    <property type="molecule type" value="Genomic_DNA"/>
</dbReference>
<dbReference type="GO" id="GO:0016832">
    <property type="term" value="F:aldehyde-lyase activity"/>
    <property type="evidence" value="ECO:0007669"/>
    <property type="project" value="InterPro"/>
</dbReference>
<dbReference type="InterPro" id="IPR029061">
    <property type="entry name" value="THDP-binding"/>
</dbReference>
<evidence type="ECO:0000259" key="5">
    <source>
        <dbReference type="Pfam" id="PF09363"/>
    </source>
</evidence>
<evidence type="ECO:0000313" key="7">
    <source>
        <dbReference type="EMBL" id="KAK2739993.1"/>
    </source>
</evidence>
<comment type="similarity">
    <text evidence="2">Belongs to the XFP family.</text>
</comment>
<dbReference type="PROSITE" id="PS60003">
    <property type="entry name" value="PHOSPHOKETOLASE_2"/>
    <property type="match status" value="1"/>
</dbReference>
<dbReference type="Pfam" id="PF09363">
    <property type="entry name" value="XFP_C"/>
    <property type="match status" value="1"/>
</dbReference>
<protein>
    <submittedName>
        <fullName evidence="7">D-xylulose 5-phosphate d-fructose 6-phosphate</fullName>
    </submittedName>
</protein>
<feature type="domain" description="Xylulose 5-phosphate/Fructose 6-phosphate phosphoketolase N-terminal" evidence="6">
    <location>
        <begin position="40"/>
        <end position="392"/>
    </location>
</feature>
<dbReference type="InterPro" id="IPR018969">
    <property type="entry name" value="Xul5P/Fru6P_PKetolase_C"/>
</dbReference>
<dbReference type="InterPro" id="IPR018970">
    <property type="entry name" value="Xul5P/Fru6P_PKetolase_N"/>
</dbReference>
<dbReference type="PIRSF" id="PIRSF017245">
    <property type="entry name" value="Phosphoketolase"/>
    <property type="match status" value="1"/>
</dbReference>
<dbReference type="Proteomes" id="UP001281614">
    <property type="component" value="Unassembled WGS sequence"/>
</dbReference>
<accession>A0AAE0D1Y9</accession>
<gene>
    <name evidence="7" type="ORF">CKAH01_07162</name>
</gene>
<reference evidence="7" key="1">
    <citation type="submission" date="2023-02" db="EMBL/GenBank/DDBJ databases">
        <title>Colletotrichum kahawae CIFC_Que2 genome sequencing and assembly.</title>
        <authorList>
            <person name="Baroncelli R."/>
        </authorList>
    </citation>
    <scope>NUCLEOTIDE SEQUENCE</scope>
    <source>
        <strain evidence="7">CIFC_Que2</strain>
    </source>
</reference>
<dbReference type="AlphaFoldDB" id="A0AAE0D1Y9"/>
<sequence>MPGEVIKEPNPPALPSHLPDSVLDLAVKTEKKPLDVKVAKSLRDFQNAACYIAAAMIFLRDNVLLESQLKPEHIKPRLLGHWGTCPGLILVWSHLNLLIRNHDMDMIYVIGPGHGAPAALASLWLEGSLGRFYPDKYSLTKEGLHNLITKFSVPGGFPSHINSETPGAIHEGGELGYALAVSFGAVFDNPDLIVTCIVGDGEAESGPTATAWHAIKYLDPKESGAVIPILHINGFKISERTIFGCMDDKEIVALFTGYGYQVCIVDDLEDIDTDLSGALEWAVAEIKKIQKAARSGEPIVKPRWPMIALRTPKGWSGPKEVDGVIIEGSFKSHQVPLAKAGSDKTHLEKLDEWLSRYDIGNLLTDGKPNASILEAIPKNDSKKLGQLKATYDPYIGLEVPDWQPLAVEPGEQTSSMKVTGKLFDEVMQANPKGFRMFSPDELESNKLDAILDHTGRNFQWDQYSRAQGGRVIEILSEHCCQGFMQGYTLTGRVGLFPSYESFLGIVHTMMVQYAKFNKVAKQVKWRGELASINYIETSTWARQEHNGFSHQNPSFIGAVLNLKAEAARVYLPPDANCFLSTVHHCLQSKDKVNLVIGSKQPTATYLSASAAAEHCRIGASTWPFASTDGGANPDVVIVGVGVEVTFEVVKAAELLRTLAPDLRVRVVNVTDLMVLKAEAKHPHALTRQVFLETFTEDRAVCFNYHGYPTELQGLLFGRPGLHRMTVEGYREEGSTTTPFDMMLVNCVSRYDVAIRALKGGGEVNEKVKARLDGAIGEVEAKVREVREFIQEHGKDPDDIYDAPKF</sequence>
<dbReference type="PANTHER" id="PTHR31273">
    <property type="entry name" value="PHOSPHOKETOLASE-RELATED"/>
    <property type="match status" value="1"/>
</dbReference>
<feature type="domain" description="Xylulose 5-phosphate/Fructose 6-phosphate phosphoketolase C-terminal" evidence="5">
    <location>
        <begin position="599"/>
        <end position="802"/>
    </location>
</feature>
<dbReference type="Gene3D" id="3.40.50.970">
    <property type="match status" value="2"/>
</dbReference>
<evidence type="ECO:0000313" key="8">
    <source>
        <dbReference type="Proteomes" id="UP001281614"/>
    </source>
</evidence>
<keyword evidence="8" id="KW-1185">Reference proteome</keyword>
<comment type="cofactor">
    <cofactor evidence="1">
        <name>thiamine diphosphate</name>
        <dbReference type="ChEBI" id="CHEBI:58937"/>
    </cofactor>
</comment>
<dbReference type="InterPro" id="IPR009014">
    <property type="entry name" value="Transketo_C/PFOR_II"/>
</dbReference>
<dbReference type="SUPFAM" id="SSF52922">
    <property type="entry name" value="TK C-terminal domain-like"/>
    <property type="match status" value="1"/>
</dbReference>
<dbReference type="InterPro" id="IPR005593">
    <property type="entry name" value="Xul5P/Fru6P_PKetolase"/>
</dbReference>
<dbReference type="InterPro" id="IPR019790">
    <property type="entry name" value="Xul5P/Fru6P_PKetolase_CS"/>
</dbReference>
<dbReference type="Gene3D" id="3.40.50.920">
    <property type="match status" value="1"/>
</dbReference>
<dbReference type="PANTHER" id="PTHR31273:SF1">
    <property type="entry name" value="PHOSPHOKETOLASE-RELATED"/>
    <property type="match status" value="1"/>
</dbReference>
<dbReference type="Pfam" id="PF03894">
    <property type="entry name" value="XFP"/>
    <property type="match status" value="1"/>
</dbReference>
<organism evidence="7 8">
    <name type="scientific">Colletotrichum kahawae</name>
    <name type="common">Coffee berry disease fungus</name>
    <dbReference type="NCBI Taxonomy" id="34407"/>
    <lineage>
        <taxon>Eukaryota</taxon>
        <taxon>Fungi</taxon>
        <taxon>Dikarya</taxon>
        <taxon>Ascomycota</taxon>
        <taxon>Pezizomycotina</taxon>
        <taxon>Sordariomycetes</taxon>
        <taxon>Hypocreomycetidae</taxon>
        <taxon>Glomerellales</taxon>
        <taxon>Glomerellaceae</taxon>
        <taxon>Colletotrichum</taxon>
        <taxon>Colletotrichum gloeosporioides species complex</taxon>
    </lineage>
</organism>
<dbReference type="InterPro" id="IPR019789">
    <property type="entry name" value="Xul5P/Fru6P_PKetolase_ThDP_BS"/>
</dbReference>
<keyword evidence="3" id="KW-0786">Thiamine pyrophosphate</keyword>
<evidence type="ECO:0000259" key="6">
    <source>
        <dbReference type="Pfam" id="PF09364"/>
    </source>
</evidence>
<evidence type="ECO:0000256" key="4">
    <source>
        <dbReference type="ARBA" id="ARBA00023239"/>
    </source>
</evidence>
<dbReference type="Pfam" id="PF09364">
    <property type="entry name" value="XFP_N"/>
    <property type="match status" value="1"/>
</dbReference>
<dbReference type="SUPFAM" id="SSF52518">
    <property type="entry name" value="Thiamin diphosphate-binding fold (THDP-binding)"/>
    <property type="match status" value="2"/>
</dbReference>
<dbReference type="PROSITE" id="PS60002">
    <property type="entry name" value="PHOSPHOKETOLASE_1"/>
    <property type="match status" value="1"/>
</dbReference>
<comment type="caution">
    <text evidence="7">The sequence shown here is derived from an EMBL/GenBank/DDBJ whole genome shotgun (WGS) entry which is preliminary data.</text>
</comment>
<name>A0AAE0D1Y9_COLKA</name>
<dbReference type="GO" id="GO:0005975">
    <property type="term" value="P:carbohydrate metabolic process"/>
    <property type="evidence" value="ECO:0007669"/>
    <property type="project" value="InterPro"/>
</dbReference>
<keyword evidence="4" id="KW-0456">Lyase</keyword>
<evidence type="ECO:0000256" key="1">
    <source>
        <dbReference type="ARBA" id="ARBA00001964"/>
    </source>
</evidence>
<proteinExistence type="inferred from homology"/>